<proteinExistence type="predicted"/>
<gene>
    <name evidence="1" type="ORF">JMUB3936_0988</name>
</gene>
<protein>
    <submittedName>
        <fullName evidence="1">Uncharacterized protein</fullName>
    </submittedName>
</protein>
<dbReference type="Proteomes" id="UP000321944">
    <property type="component" value="Chromosome"/>
</dbReference>
<evidence type="ECO:0000313" key="2">
    <source>
        <dbReference type="Proteomes" id="UP000321944"/>
    </source>
</evidence>
<dbReference type="AlphaFoldDB" id="A0A510KSY0"/>
<dbReference type="RefSeq" id="WP_147003479.1">
    <property type="nucleotide sequence ID" value="NZ_AP019841.1"/>
</dbReference>
<organism evidence="1 2">
    <name type="scientific">Leptotrichia wadei</name>
    <dbReference type="NCBI Taxonomy" id="157687"/>
    <lineage>
        <taxon>Bacteria</taxon>
        <taxon>Fusobacteriati</taxon>
        <taxon>Fusobacteriota</taxon>
        <taxon>Fusobacteriia</taxon>
        <taxon>Fusobacteriales</taxon>
        <taxon>Leptotrichiaceae</taxon>
        <taxon>Leptotrichia</taxon>
    </lineage>
</organism>
<name>A0A510KSY0_9FUSO</name>
<sequence length="382" mass="42285">MKNSFKSNDELKEEEVLKMIDDTSKLVAKKNINVLAQGAVAAQSSNALTNKVEFWKWMDRNYAGSGIFSSNNSMQEYISQGAGKEEWVVKQLQGKGYEWDWMAQQRNNIKNLFNRYDAGDVANRAASDVTEMNIFTGKSTEYQMKAYTGKSNPHLKNTPTDMTVVTNAEKVSVVQKNGYESVESYQDNQLIKKSTDSRLEEIKNGSAEPVYNFKNVGGTMAKAGLVGCVIGMGTEAVFSYKAWKKGQISDEEYLKEVLKAGGDAGVTAGITSGIMVPVTAAITAAGVSTVVTIPIAIVVGGIVNKVVAPCFGRGEYRKILSQAKYYQNLENVYDNLVISMENASNQYYNFVSSMKNQHKVNNLMKEKSLELNIELKKLYDKI</sequence>
<reference evidence="1 2" key="1">
    <citation type="submission" date="2019-07" db="EMBL/GenBank/DDBJ databases">
        <title>Complete Genome Sequence of Leptotrichia wadei Strain JMUB3936.</title>
        <authorList>
            <person name="Watanabe S."/>
            <person name="Cui L."/>
        </authorList>
    </citation>
    <scope>NUCLEOTIDE SEQUENCE [LARGE SCALE GENOMIC DNA]</scope>
    <source>
        <strain evidence="1 2">JMUB3936</strain>
    </source>
</reference>
<evidence type="ECO:0000313" key="1">
    <source>
        <dbReference type="EMBL" id="BBM54704.1"/>
    </source>
</evidence>
<dbReference type="EMBL" id="AP019841">
    <property type="protein sequence ID" value="BBM54704.1"/>
    <property type="molecule type" value="Genomic_DNA"/>
</dbReference>
<accession>A0A510KSY0</accession>